<name>A0A7J7LBM5_9MAGN</name>
<sequence>MMASYPIFISLVHQFSSSFLSLSPTQFQIPQKPLDKLRGFSKRIRRIKRQKSSEIDMSVSIPVRQGRYDDDEEEAFGDHRNRKNLSS</sequence>
<organism evidence="2 3">
    <name type="scientific">Kingdonia uniflora</name>
    <dbReference type="NCBI Taxonomy" id="39325"/>
    <lineage>
        <taxon>Eukaryota</taxon>
        <taxon>Viridiplantae</taxon>
        <taxon>Streptophyta</taxon>
        <taxon>Embryophyta</taxon>
        <taxon>Tracheophyta</taxon>
        <taxon>Spermatophyta</taxon>
        <taxon>Magnoliopsida</taxon>
        <taxon>Ranunculales</taxon>
        <taxon>Circaeasteraceae</taxon>
        <taxon>Kingdonia</taxon>
    </lineage>
</organism>
<feature type="region of interest" description="Disordered" evidence="1">
    <location>
        <begin position="62"/>
        <end position="87"/>
    </location>
</feature>
<gene>
    <name evidence="2" type="ORF">GIB67_020379</name>
</gene>
<accession>A0A7J7LBM5</accession>
<dbReference type="EMBL" id="JACGCM010002409">
    <property type="protein sequence ID" value="KAF6139988.1"/>
    <property type="molecule type" value="Genomic_DNA"/>
</dbReference>
<proteinExistence type="predicted"/>
<comment type="caution">
    <text evidence="2">The sequence shown here is derived from an EMBL/GenBank/DDBJ whole genome shotgun (WGS) entry which is preliminary data.</text>
</comment>
<evidence type="ECO:0000313" key="2">
    <source>
        <dbReference type="EMBL" id="KAF6139988.1"/>
    </source>
</evidence>
<evidence type="ECO:0000256" key="1">
    <source>
        <dbReference type="SAM" id="MobiDB-lite"/>
    </source>
</evidence>
<evidence type="ECO:0000313" key="3">
    <source>
        <dbReference type="Proteomes" id="UP000541444"/>
    </source>
</evidence>
<reference evidence="2 3" key="1">
    <citation type="journal article" date="2020" name="IScience">
        <title>Genome Sequencing of the Endangered Kingdonia uniflora (Circaeasteraceae, Ranunculales) Reveals Potential Mechanisms of Evolutionary Specialization.</title>
        <authorList>
            <person name="Sun Y."/>
            <person name="Deng T."/>
            <person name="Zhang A."/>
            <person name="Moore M.J."/>
            <person name="Landis J.B."/>
            <person name="Lin N."/>
            <person name="Zhang H."/>
            <person name="Zhang X."/>
            <person name="Huang J."/>
            <person name="Zhang X."/>
            <person name="Sun H."/>
            <person name="Wang H."/>
        </authorList>
    </citation>
    <scope>NUCLEOTIDE SEQUENCE [LARGE SCALE GENOMIC DNA]</scope>
    <source>
        <strain evidence="2">TB1705</strain>
        <tissue evidence="2">Leaf</tissue>
    </source>
</reference>
<keyword evidence="3" id="KW-1185">Reference proteome</keyword>
<dbReference type="AlphaFoldDB" id="A0A7J7LBM5"/>
<dbReference type="Proteomes" id="UP000541444">
    <property type="component" value="Unassembled WGS sequence"/>
</dbReference>
<protein>
    <submittedName>
        <fullName evidence="2">Uncharacterized protein</fullName>
    </submittedName>
</protein>